<dbReference type="AntiFam" id="ANF00014">
    <property type="entry name" value="tRNA translation"/>
</dbReference>
<sequence>MACPTGIEPVTPSLEGWCSIRLSYGHSLGSTLYGRGGEIRTPDILVPNQARYQTTLHPEPEIILQAPVFCQG</sequence>
<dbReference type="AntiFam" id="ANF00012">
    <property type="entry name" value="tRNA translation"/>
</dbReference>
<name>A0A3P3ZMG2_9ZZZZ</name>
<dbReference type="AlphaFoldDB" id="A0A3P3ZMG2"/>
<proteinExistence type="predicted"/>
<gene>
    <name evidence="1" type="ORF">CARN8_1880003</name>
</gene>
<evidence type="ECO:0000313" key="1">
    <source>
        <dbReference type="EMBL" id="VAY87267.1"/>
    </source>
</evidence>
<organism evidence="1">
    <name type="scientific">mine drainage metagenome</name>
    <dbReference type="NCBI Taxonomy" id="410659"/>
    <lineage>
        <taxon>unclassified sequences</taxon>
        <taxon>metagenomes</taxon>
        <taxon>ecological metagenomes</taxon>
    </lineage>
</organism>
<accession>A0A3P3ZMG2</accession>
<reference evidence="1" key="1">
    <citation type="submission" date="2018-10" db="EMBL/GenBank/DDBJ databases">
        <authorList>
            <person name="Plewniak F."/>
        </authorList>
    </citation>
    <scope>NUCLEOTIDE SEQUENCE</scope>
</reference>
<dbReference type="EMBL" id="UOYP01000099">
    <property type="protein sequence ID" value="VAY87267.1"/>
    <property type="molecule type" value="Genomic_DNA"/>
</dbReference>
<protein>
    <submittedName>
        <fullName evidence="1">Uncharacterized protein</fullName>
    </submittedName>
</protein>